<feature type="region of interest" description="Disordered" evidence="2">
    <location>
        <begin position="1"/>
        <end position="36"/>
    </location>
</feature>
<feature type="compositionally biased region" description="Low complexity" evidence="2">
    <location>
        <begin position="1365"/>
        <end position="1386"/>
    </location>
</feature>
<dbReference type="Proteomes" id="UP001190700">
    <property type="component" value="Unassembled WGS sequence"/>
</dbReference>
<feature type="region of interest" description="Disordered" evidence="2">
    <location>
        <begin position="815"/>
        <end position="837"/>
    </location>
</feature>
<dbReference type="InterPro" id="IPR052779">
    <property type="entry name" value="WDR62"/>
</dbReference>
<feature type="repeat" description="WD" evidence="1">
    <location>
        <begin position="723"/>
        <end position="756"/>
    </location>
</feature>
<feature type="compositionally biased region" description="Low complexity" evidence="2">
    <location>
        <begin position="1472"/>
        <end position="1481"/>
    </location>
</feature>
<accession>A0AAE0G4M0</accession>
<keyword evidence="1" id="KW-0853">WD repeat</keyword>
<dbReference type="SUPFAM" id="SSF50998">
    <property type="entry name" value="Quinoprotein alcohol dehydrogenase-like"/>
    <property type="match status" value="1"/>
</dbReference>
<dbReference type="PANTHER" id="PTHR45589:SF1">
    <property type="entry name" value="WD REPEAT DOMAIN 62, ISOFORM G"/>
    <property type="match status" value="1"/>
</dbReference>
<reference evidence="4 5" key="1">
    <citation type="journal article" date="2015" name="Genome Biol. Evol.">
        <title>Comparative Genomics of a Bacterivorous Green Alga Reveals Evolutionary Causalities and Consequences of Phago-Mixotrophic Mode of Nutrition.</title>
        <authorList>
            <person name="Burns J.A."/>
            <person name="Paasch A."/>
            <person name="Narechania A."/>
            <person name="Kim E."/>
        </authorList>
    </citation>
    <scope>NUCLEOTIDE SEQUENCE [LARGE SCALE GENOMIC DNA]</scope>
    <source>
        <strain evidence="4 5">PLY_AMNH</strain>
    </source>
</reference>
<dbReference type="Pfam" id="PF24782">
    <property type="entry name" value="WD40_MABP1-WDR62_2nd"/>
    <property type="match status" value="1"/>
</dbReference>
<feature type="compositionally biased region" description="Basic and acidic residues" evidence="2">
    <location>
        <begin position="1689"/>
        <end position="1718"/>
    </location>
</feature>
<evidence type="ECO:0000313" key="4">
    <source>
        <dbReference type="EMBL" id="KAK3271495.1"/>
    </source>
</evidence>
<dbReference type="InterPro" id="IPR001680">
    <property type="entry name" value="WD40_rpt"/>
</dbReference>
<feature type="compositionally biased region" description="Low complexity" evidence="2">
    <location>
        <begin position="1573"/>
        <end position="1593"/>
    </location>
</feature>
<feature type="compositionally biased region" description="Polar residues" evidence="2">
    <location>
        <begin position="1551"/>
        <end position="1562"/>
    </location>
</feature>
<feature type="compositionally biased region" description="Pro residues" evidence="2">
    <location>
        <begin position="1540"/>
        <end position="1550"/>
    </location>
</feature>
<feature type="region of interest" description="Disordered" evidence="2">
    <location>
        <begin position="1677"/>
        <end position="1764"/>
    </location>
</feature>
<evidence type="ECO:0000256" key="1">
    <source>
        <dbReference type="PROSITE-ProRule" id="PRU00221"/>
    </source>
</evidence>
<dbReference type="SUPFAM" id="SSF63829">
    <property type="entry name" value="Calcium-dependent phosphotriesterase"/>
    <property type="match status" value="1"/>
</dbReference>
<name>A0AAE0G4M0_9CHLO</name>
<protein>
    <recommendedName>
        <fullName evidence="3">MABP1/WDR62 second WD40 domain-containing protein</fullName>
    </recommendedName>
</protein>
<feature type="compositionally biased region" description="Polar residues" evidence="2">
    <location>
        <begin position="1391"/>
        <end position="1404"/>
    </location>
</feature>
<feature type="region of interest" description="Disordered" evidence="2">
    <location>
        <begin position="1041"/>
        <end position="1481"/>
    </location>
</feature>
<comment type="caution">
    <text evidence="4">The sequence shown here is derived from an EMBL/GenBank/DDBJ whole genome shotgun (WGS) entry which is preliminary data.</text>
</comment>
<feature type="region of interest" description="Disordered" evidence="2">
    <location>
        <begin position="991"/>
        <end position="1023"/>
    </location>
</feature>
<feature type="repeat" description="WD" evidence="1">
    <location>
        <begin position="435"/>
        <end position="450"/>
    </location>
</feature>
<keyword evidence="5" id="KW-1185">Reference proteome</keyword>
<feature type="region of interest" description="Disordered" evidence="2">
    <location>
        <begin position="849"/>
        <end position="889"/>
    </location>
</feature>
<dbReference type="PROSITE" id="PS50082">
    <property type="entry name" value="WD_REPEATS_2"/>
    <property type="match status" value="3"/>
</dbReference>
<evidence type="ECO:0000259" key="3">
    <source>
        <dbReference type="Pfam" id="PF24782"/>
    </source>
</evidence>
<feature type="compositionally biased region" description="Polar residues" evidence="2">
    <location>
        <begin position="1145"/>
        <end position="1156"/>
    </location>
</feature>
<dbReference type="Gene3D" id="2.130.10.10">
    <property type="entry name" value="YVTN repeat-like/Quinoprotein amine dehydrogenase"/>
    <property type="match status" value="4"/>
</dbReference>
<feature type="region of interest" description="Disordered" evidence="2">
    <location>
        <begin position="1494"/>
        <end position="1646"/>
    </location>
</feature>
<feature type="compositionally biased region" description="Polar residues" evidence="2">
    <location>
        <begin position="1214"/>
        <end position="1234"/>
    </location>
</feature>
<proteinExistence type="predicted"/>
<feature type="region of interest" description="Disordered" evidence="2">
    <location>
        <begin position="776"/>
        <end position="799"/>
    </location>
</feature>
<sequence>MASPNAASMTRKRKVPSIITANSGVDNRPSSTPKMTSKVDVQLDFQVEKAIGITSSNCNALSCGLSGDLAYCAGCVVVIFSPKRKAQTQFLRAPNSLKAFSCVKHSTPQGRYLAAGESGHQPAVVVWDLKSGNCAAVLKGHKYGINSVVFSANGKYVVSSGVQHDGLLCIWEWRSGTRLLHQRASSTIHSLAFDTHGESTFVTAGVRQLKFWKVRGGGRGDARTPSTGSLHLDCRAANLGDHQENAFVSVAFAPIPPGHVDGELGPSALYCLTANGRLNYIRPSRTIDKWVDLRVSQAHAVTATDAHVACACANGVVRIFAAHTLAYTTTLPRPAPERQHGITDPALCARLAVANNVAEGGGERYPDAIAAAFSAQGEHLAVVYSDHSLFVWDTRDMRNIGRLSSSLAHSKCIWGIAPAPPSRFLTDQEADECAFATCSYDGSVRLWDLERNSGQGHQREVPCRTASVYCRDLVGVLYADDGDAVAEGGEGGMPATGASGTAGACELRCLAVHPNGRELATGDKSGNVRVYDLAAMRLSAMLLAHDAEVLALDYTEEEAEGGGLLASAGRDRLIHIYDASKSSKPYRLLQTIADHSSSITAVRFANQGARLLSSSADKSILFRHIAPRDDGGCSRYHGEVALRGTVYDLDVDGSDTRAVSVAQDKRINIWNVATGRAVRSYKAEGGEAIAVVIDPGGVVAVCAHTDRCVRMYSIATGELLGKAEGHAEVVTGMSLSADHTRLVTVSGDACIFVWRLPPHLVEKLRAASAEIRRVSAGPSLAQAEGAPSDSAAPSVQGSAWEQVHGDATNATAQCHGIADPAAPPPDNDEEAEAQAREERAAMALEFSLTKLPSWHPEKRSGQGGAPPGARSKAPGESSSRSQRRSRWEERLGREGYTLYSANAREGEAGGQVSVRASGFGQRRRFDLEQSPVQEERTLAAQGGNPLGGALPSGGTWGKPGGGPMDAAAAIEEAADGVLCSDEEADEADEVMYYGPGPSVQGDDSGAGRDDVGGGGRVQGAADIFTVEEEDSVMVEDLEEEVKIEELPAGDPPGGLEGEEAGAEEVLSSSLLAHFGSIGEERPNAGDAEAAPNRVSFSSSFKAQKQAAGVNTEVATDSAKLPAPSFTDNTKAAAPPPALLRAAAPGTTNVASSQLASQPLGAEKLQAEAGNPQSPKEAKMQEMRERLQQLGVRIQPGSPRMSGYAAHSRIGGREGSSSPLKNPQTIEPTVVQTQGPKLAESPLTLPLEPPSLTQETGAVPVPSTSDTLKARAQEEDGREAVSKLTPPQPLVSTPTPSGPSTPRSARRPSWWSKVTEAERSVGAGQQQDHLPPVLSERAESAPSEAPPSPRGKPHSESESPPPPQGSPAADAGAAPTLDPTPTLVPPAMVSAAGTTPLTREASNGDQPALADRSAPPGPSADGAFSHETPMQGGSTEPAQPSSSTISSQGPPPTPSTSTREPHPSTMDTHSHMSASTTAAATLAAPPAALGTVCSANSVEQAGGRREEGERSQADEAEGAPATSDHPAPASRRPKRASSRAPPLPAGAPPPSVTGSEEMYQQQMAWKAQLALRKSQASIAPSPAPPEELQLPAAATQSREEAGEMDPTAESSKESICVEGSKSAVEEEQPCASGIEEEQPCASAVEEEQPCASAVEEEQPCASGIEEEQPCASAVEEEQPCASAVEEEQPCELHTKKADSAEAPNRRGGEGDSCKEDTEGSARGAVEAAQTHPQAAEGEATSRLRDCTRPSEAQVQARAEEPPSREECTTALAELRAAAARACQLLSRACAAKTPGVCVSQMQLQMREVAEELVEVFHGADLGGPAGTPRSGAAQSASPTPHSKEDILALAATTEIPAAVPGVSMHLLEDALDRFSVRFAEKLSAQMVTILKDSR</sequence>
<feature type="domain" description="MABP1/WDR62 second WD40" evidence="3">
    <location>
        <begin position="413"/>
        <end position="756"/>
    </location>
</feature>
<feature type="compositionally biased region" description="Basic and acidic residues" evidence="2">
    <location>
        <begin position="1267"/>
        <end position="1280"/>
    </location>
</feature>
<feature type="compositionally biased region" description="Low complexity" evidence="2">
    <location>
        <begin position="1436"/>
        <end position="1447"/>
    </location>
</feature>
<feature type="region of interest" description="Disordered" evidence="2">
    <location>
        <begin position="940"/>
        <end position="965"/>
    </location>
</feature>
<feature type="compositionally biased region" description="Low complexity" evidence="2">
    <location>
        <begin position="1239"/>
        <end position="1252"/>
    </location>
</feature>
<dbReference type="PANTHER" id="PTHR45589">
    <property type="entry name" value="WD REPEAT DOMAIN 62, ISOFORM G"/>
    <property type="match status" value="1"/>
</dbReference>
<dbReference type="SMART" id="SM00320">
    <property type="entry name" value="WD40"/>
    <property type="match status" value="10"/>
</dbReference>
<feature type="compositionally biased region" description="Basic and acidic residues" evidence="2">
    <location>
        <begin position="1501"/>
        <end position="1512"/>
    </location>
</feature>
<dbReference type="EMBL" id="LGRX02009707">
    <property type="protein sequence ID" value="KAK3271495.1"/>
    <property type="molecule type" value="Genomic_DNA"/>
</dbReference>
<feature type="compositionally biased region" description="Polar residues" evidence="2">
    <location>
        <begin position="19"/>
        <end position="35"/>
    </location>
</feature>
<organism evidence="4 5">
    <name type="scientific">Cymbomonas tetramitiformis</name>
    <dbReference type="NCBI Taxonomy" id="36881"/>
    <lineage>
        <taxon>Eukaryota</taxon>
        <taxon>Viridiplantae</taxon>
        <taxon>Chlorophyta</taxon>
        <taxon>Pyramimonadophyceae</taxon>
        <taxon>Pyramimonadales</taxon>
        <taxon>Pyramimonadaceae</taxon>
        <taxon>Cymbomonas</taxon>
    </lineage>
</organism>
<feature type="compositionally biased region" description="Acidic residues" evidence="2">
    <location>
        <begin position="1633"/>
        <end position="1646"/>
    </location>
</feature>
<feature type="region of interest" description="Disordered" evidence="2">
    <location>
        <begin position="1818"/>
        <end position="1842"/>
    </location>
</feature>
<dbReference type="Pfam" id="PF00400">
    <property type="entry name" value="WD40"/>
    <property type="match status" value="1"/>
</dbReference>
<feature type="compositionally biased region" description="Gly residues" evidence="2">
    <location>
        <begin position="944"/>
        <end position="963"/>
    </location>
</feature>
<feature type="compositionally biased region" description="Low complexity" evidence="2">
    <location>
        <begin position="1291"/>
        <end position="1308"/>
    </location>
</feature>
<dbReference type="InterPro" id="IPR015943">
    <property type="entry name" value="WD40/YVTN_repeat-like_dom_sf"/>
</dbReference>
<evidence type="ECO:0000256" key="2">
    <source>
        <dbReference type="SAM" id="MobiDB-lite"/>
    </source>
</evidence>
<dbReference type="InterPro" id="IPR056162">
    <property type="entry name" value="WD40_MABP1-WDR62_2nd"/>
</dbReference>
<feature type="compositionally biased region" description="Acidic residues" evidence="2">
    <location>
        <begin position="1677"/>
        <end position="1688"/>
    </location>
</feature>
<dbReference type="InterPro" id="IPR011047">
    <property type="entry name" value="Quinoprotein_ADH-like_sf"/>
</dbReference>
<feature type="compositionally biased region" description="Basic and acidic residues" evidence="2">
    <location>
        <begin position="1175"/>
        <end position="1186"/>
    </location>
</feature>
<dbReference type="PROSITE" id="PS50294">
    <property type="entry name" value="WD_REPEATS_REGION"/>
    <property type="match status" value="1"/>
</dbReference>
<feature type="compositionally biased region" description="Basic and acidic residues" evidence="2">
    <location>
        <begin position="1738"/>
        <end position="1747"/>
    </location>
</feature>
<evidence type="ECO:0000313" key="5">
    <source>
        <dbReference type="Proteomes" id="UP001190700"/>
    </source>
</evidence>
<feature type="repeat" description="WD" evidence="1">
    <location>
        <begin position="592"/>
        <end position="620"/>
    </location>
</feature>
<gene>
    <name evidence="4" type="ORF">CYMTET_20160</name>
</gene>